<keyword evidence="2" id="KW-1133">Transmembrane helix</keyword>
<dbReference type="Pfam" id="PF01869">
    <property type="entry name" value="BcrAD_BadFG"/>
    <property type="match status" value="1"/>
</dbReference>
<dbReference type="OrthoDB" id="4138439at2"/>
<keyword evidence="2" id="KW-0472">Membrane</keyword>
<evidence type="ECO:0000259" key="3">
    <source>
        <dbReference type="Pfam" id="PF01869"/>
    </source>
</evidence>
<feature type="domain" description="ATPase BadF/BadG/BcrA/BcrD type" evidence="3">
    <location>
        <begin position="121"/>
        <end position="303"/>
    </location>
</feature>
<dbReference type="EMBL" id="LT607753">
    <property type="protein sequence ID" value="SCG43995.1"/>
    <property type="molecule type" value="Genomic_DNA"/>
</dbReference>
<sequence length="330" mass="33542">MRAADPGAATLVAIDAGGSHTRVLAVRPDGSREHRVRPSVNPHATGPAADRTLHEVFAGIGVAAGAAPVLGWLASAALDPEDPEPELTRLRRAAEAAGLSARLVVSNDVVPLLWGVPALAGAGIALVCGTGSGFLGVDRRGTVARAGGCEYLGSDEGGAVDIGRQGLCAAVRALDGRGPRTALVSLLTRAGGSTLPALARAIAAQPYPKQRLADLAPLVCAGWRDGDAVCADILDRAATELVTGVRAVRRRLSLPAGFAVATVGGVFSGCPPFQAMVADRLRADLGAGHVEQVDTSAETVLGALRHLLTDGRPLAVPAAIDGRHAWILTT</sequence>
<keyword evidence="2" id="KW-0812">Transmembrane</keyword>
<dbReference type="InterPro" id="IPR043129">
    <property type="entry name" value="ATPase_NBD"/>
</dbReference>
<dbReference type="PANTHER" id="PTHR43190:SF3">
    <property type="entry name" value="N-ACETYL-D-GLUCOSAMINE KINASE"/>
    <property type="match status" value="1"/>
</dbReference>
<accession>A0A1C5HDB2</accession>
<dbReference type="InterPro" id="IPR002731">
    <property type="entry name" value="ATPase_BadF"/>
</dbReference>
<evidence type="ECO:0000256" key="2">
    <source>
        <dbReference type="SAM" id="Phobius"/>
    </source>
</evidence>
<evidence type="ECO:0000313" key="4">
    <source>
        <dbReference type="EMBL" id="SCG43995.1"/>
    </source>
</evidence>
<keyword evidence="5" id="KW-1185">Reference proteome</keyword>
<dbReference type="AlphaFoldDB" id="A0A1C5HDB2"/>
<dbReference type="InterPro" id="IPR052519">
    <property type="entry name" value="Euk-type_GlcNAc_Kinase"/>
</dbReference>
<dbReference type="CDD" id="cd24007">
    <property type="entry name" value="ASKHA_NBD_eukNAGK-like"/>
    <property type="match status" value="1"/>
</dbReference>
<protein>
    <submittedName>
        <fullName evidence="4">BadF-type ATPase</fullName>
    </submittedName>
</protein>
<name>A0A1C5HDB2_9ACTN</name>
<feature type="region of interest" description="Disordered" evidence="1">
    <location>
        <begin position="29"/>
        <end position="48"/>
    </location>
</feature>
<gene>
    <name evidence="4" type="ORF">GA0070614_1155</name>
</gene>
<dbReference type="SUPFAM" id="SSF53067">
    <property type="entry name" value="Actin-like ATPase domain"/>
    <property type="match status" value="1"/>
</dbReference>
<feature type="transmembrane region" description="Helical" evidence="2">
    <location>
        <begin position="56"/>
        <end position="78"/>
    </location>
</feature>
<feature type="transmembrane region" description="Helical" evidence="2">
    <location>
        <begin position="112"/>
        <end position="135"/>
    </location>
</feature>
<organism evidence="4 5">
    <name type="scientific">Micromonospora coxensis</name>
    <dbReference type="NCBI Taxonomy" id="356852"/>
    <lineage>
        <taxon>Bacteria</taxon>
        <taxon>Bacillati</taxon>
        <taxon>Actinomycetota</taxon>
        <taxon>Actinomycetes</taxon>
        <taxon>Micromonosporales</taxon>
        <taxon>Micromonosporaceae</taxon>
        <taxon>Micromonospora</taxon>
    </lineage>
</organism>
<dbReference type="PANTHER" id="PTHR43190">
    <property type="entry name" value="N-ACETYL-D-GLUCOSAMINE KINASE"/>
    <property type="match status" value="1"/>
</dbReference>
<proteinExistence type="predicted"/>
<evidence type="ECO:0000313" key="5">
    <source>
        <dbReference type="Proteomes" id="UP000198215"/>
    </source>
</evidence>
<reference evidence="5" key="1">
    <citation type="submission" date="2016-06" db="EMBL/GenBank/DDBJ databases">
        <authorList>
            <person name="Varghese N."/>
            <person name="Submissions Spin"/>
        </authorList>
    </citation>
    <scope>NUCLEOTIDE SEQUENCE [LARGE SCALE GENOMIC DNA]</scope>
    <source>
        <strain evidence="5">DSM 45161</strain>
    </source>
</reference>
<dbReference type="Gene3D" id="3.30.420.40">
    <property type="match status" value="2"/>
</dbReference>
<dbReference type="Proteomes" id="UP000198215">
    <property type="component" value="Chromosome I"/>
</dbReference>
<dbReference type="RefSeq" id="WP_088974977.1">
    <property type="nucleotide sequence ID" value="NZ_LT607753.1"/>
</dbReference>
<evidence type="ECO:0000256" key="1">
    <source>
        <dbReference type="SAM" id="MobiDB-lite"/>
    </source>
</evidence>